<organism evidence="1 2">
    <name type="scientific">Candidatus Cryosericum septentrionale</name>
    <dbReference type="NCBI Taxonomy" id="2290913"/>
    <lineage>
        <taxon>Bacteria</taxon>
        <taxon>Pseudomonadati</taxon>
        <taxon>Caldisericota/Cryosericota group</taxon>
        <taxon>Candidatus Cryosericota</taxon>
        <taxon>Candidatus Cryosericia</taxon>
        <taxon>Candidatus Cryosericales</taxon>
        <taxon>Candidatus Cryosericaceae</taxon>
        <taxon>Candidatus Cryosericum</taxon>
    </lineage>
</organism>
<keyword evidence="2" id="KW-1185">Reference proteome</keyword>
<accession>A0A398DS65</accession>
<name>A0A398DS65_9BACT</name>
<dbReference type="Proteomes" id="UP000266113">
    <property type="component" value="Unassembled WGS sequence"/>
</dbReference>
<evidence type="ECO:0000313" key="2">
    <source>
        <dbReference type="Proteomes" id="UP000266113"/>
    </source>
</evidence>
<dbReference type="RefSeq" id="WP_119085571.1">
    <property type="nucleotide sequence ID" value="NZ_QXIY01000017.1"/>
</dbReference>
<dbReference type="AlphaFoldDB" id="A0A398DS65"/>
<proteinExistence type="predicted"/>
<gene>
    <name evidence="1" type="ORF">SMC1_04330</name>
</gene>
<sequence length="108" mass="11698">MPLFVENLTAHGHLHVEDETQRLLLQMSPATTLRLLAGERQTYHLHGLCHTRSTPLGSRISVQTCIDPPLGIPGVLAVDLVGRGGGQAVGDFGWTLTVTDCTRPCTSW</sequence>
<dbReference type="OrthoDB" id="9798664at2"/>
<dbReference type="EMBL" id="QXIY01000017">
    <property type="protein sequence ID" value="RIE16889.1"/>
    <property type="molecule type" value="Genomic_DNA"/>
</dbReference>
<evidence type="ECO:0000313" key="1">
    <source>
        <dbReference type="EMBL" id="RIE16889.1"/>
    </source>
</evidence>
<comment type="caution">
    <text evidence="1">The sequence shown here is derived from an EMBL/GenBank/DDBJ whole genome shotgun (WGS) entry which is preliminary data.</text>
</comment>
<reference evidence="1 2" key="1">
    <citation type="submission" date="2018-09" db="EMBL/GenBank/DDBJ databases">
        <title>Discovery and Ecogenomic Context for Candidatus Cryosericales, a Global Caldiserica Order Active in Thawing Permafrost.</title>
        <authorList>
            <person name="Martinez M.A."/>
            <person name="Woodcroft B.J."/>
            <person name="Ignacio Espinoza J.C."/>
            <person name="Zayed A."/>
            <person name="Singleton C.M."/>
            <person name="Boyd J."/>
            <person name="Li Y.-F."/>
            <person name="Purvine S."/>
            <person name="Maughan H."/>
            <person name="Hodgkins S.B."/>
            <person name="Anderson D."/>
            <person name="Sederholm M."/>
            <person name="Temperton B."/>
            <person name="Saleska S.R."/>
            <person name="Tyson G.W."/>
            <person name="Rich V.I."/>
        </authorList>
    </citation>
    <scope>NUCLEOTIDE SEQUENCE [LARGE SCALE GENOMIC DNA]</scope>
    <source>
        <strain evidence="1 2">SMC1</strain>
    </source>
</reference>
<protein>
    <submittedName>
        <fullName evidence="1">Uncharacterized protein</fullName>
    </submittedName>
</protein>